<comment type="function">
    <text evidence="10">Accepts the ubiquitin-like protein NEDD8/RUB1 from the ECR1-AXR1 E1 complex and catalyzes its covalent attachment to other proteins.</text>
</comment>
<dbReference type="PANTHER" id="PTHR31506">
    <property type="entry name" value="BES1/BZR1 HOMOLOG PROTEIN 3-RELATED"/>
    <property type="match status" value="1"/>
</dbReference>
<keyword evidence="8 12" id="KW-0238">DNA-binding</keyword>
<keyword evidence="7 12" id="KW-0805">Transcription regulation</keyword>
<dbReference type="SMART" id="SM00212">
    <property type="entry name" value="UBCc"/>
    <property type="match status" value="1"/>
</dbReference>
<dbReference type="CDD" id="cd23794">
    <property type="entry name" value="UBCc_UBE2F_UBE2M"/>
    <property type="match status" value="1"/>
</dbReference>
<feature type="domain" description="UBC core" evidence="14">
    <location>
        <begin position="51"/>
        <end position="197"/>
    </location>
</feature>
<evidence type="ECO:0000256" key="1">
    <source>
        <dbReference type="ARBA" id="ARBA00005032"/>
    </source>
</evidence>
<dbReference type="Pfam" id="PF00179">
    <property type="entry name" value="UQ_con"/>
    <property type="match status" value="1"/>
</dbReference>
<dbReference type="Pfam" id="PF05687">
    <property type="entry name" value="BES1_N"/>
    <property type="match status" value="1"/>
</dbReference>
<dbReference type="InterPro" id="IPR008540">
    <property type="entry name" value="BES1_N"/>
</dbReference>
<evidence type="ECO:0000259" key="14">
    <source>
        <dbReference type="PROSITE" id="PS50127"/>
    </source>
</evidence>
<dbReference type="Gene3D" id="3.10.110.10">
    <property type="entry name" value="Ubiquitin Conjugating Enzyme"/>
    <property type="match status" value="1"/>
</dbReference>
<comment type="function">
    <text evidence="12">Functions in brassinosteroid signaling. May function as transcriptional repressor.</text>
</comment>
<evidence type="ECO:0000256" key="8">
    <source>
        <dbReference type="ARBA" id="ARBA00023125"/>
    </source>
</evidence>
<dbReference type="AlphaFoldDB" id="A0AAD1ZKY5"/>
<protein>
    <recommendedName>
        <fullName evidence="12">Protein BZR1 homolog</fullName>
    </recommendedName>
    <alternativeName>
        <fullName evidence="12">Protein BRASSINAZOLE-RESISTANT 1 homolog</fullName>
    </alternativeName>
</protein>
<evidence type="ECO:0000313" key="16">
    <source>
        <dbReference type="Proteomes" id="UP000834106"/>
    </source>
</evidence>
<dbReference type="InterPro" id="IPR033264">
    <property type="entry name" value="BZR"/>
</dbReference>
<dbReference type="EMBL" id="OU503046">
    <property type="protein sequence ID" value="CAI9771439.1"/>
    <property type="molecule type" value="Genomic_DNA"/>
</dbReference>
<dbReference type="SUPFAM" id="SSF54495">
    <property type="entry name" value="UBC-like"/>
    <property type="match status" value="1"/>
</dbReference>
<dbReference type="InterPro" id="IPR023313">
    <property type="entry name" value="UBQ-conjugating_AS"/>
</dbReference>
<evidence type="ECO:0000313" key="15">
    <source>
        <dbReference type="EMBL" id="CAI9771439.1"/>
    </source>
</evidence>
<evidence type="ECO:0000256" key="11">
    <source>
        <dbReference type="PROSITE-ProRule" id="PRU10133"/>
    </source>
</evidence>
<keyword evidence="4" id="KW-0547">Nucleotide-binding</keyword>
<evidence type="ECO:0000256" key="10">
    <source>
        <dbReference type="ARBA" id="ARBA00058311"/>
    </source>
</evidence>
<dbReference type="GO" id="GO:0003677">
    <property type="term" value="F:DNA binding"/>
    <property type="evidence" value="ECO:0007669"/>
    <property type="project" value="UniProtKB-UniRule"/>
</dbReference>
<keyword evidence="12" id="KW-1070">Brassinosteroid signaling pathway</keyword>
<accession>A0AAD1ZKY5</accession>
<dbReference type="Proteomes" id="UP000834106">
    <property type="component" value="Chromosome 11"/>
</dbReference>
<keyword evidence="16" id="KW-1185">Reference proteome</keyword>
<feature type="active site" description="Glycyl thioester intermediate" evidence="11">
    <location>
        <position position="134"/>
    </location>
</feature>
<keyword evidence="6" id="KW-0067">ATP-binding</keyword>
<evidence type="ECO:0000256" key="4">
    <source>
        <dbReference type="ARBA" id="ARBA00022741"/>
    </source>
</evidence>
<dbReference type="PROSITE" id="PS50127">
    <property type="entry name" value="UBC_2"/>
    <property type="match status" value="1"/>
</dbReference>
<reference evidence="15" key="1">
    <citation type="submission" date="2023-05" db="EMBL/GenBank/DDBJ databases">
        <authorList>
            <person name="Huff M."/>
        </authorList>
    </citation>
    <scope>NUCLEOTIDE SEQUENCE</scope>
</reference>
<dbReference type="PROSITE" id="PS00183">
    <property type="entry name" value="UBC_1"/>
    <property type="match status" value="1"/>
</dbReference>
<organism evidence="15 16">
    <name type="scientific">Fraxinus pennsylvanica</name>
    <dbReference type="NCBI Taxonomy" id="56036"/>
    <lineage>
        <taxon>Eukaryota</taxon>
        <taxon>Viridiplantae</taxon>
        <taxon>Streptophyta</taxon>
        <taxon>Embryophyta</taxon>
        <taxon>Tracheophyta</taxon>
        <taxon>Spermatophyta</taxon>
        <taxon>Magnoliopsida</taxon>
        <taxon>eudicotyledons</taxon>
        <taxon>Gunneridae</taxon>
        <taxon>Pentapetalae</taxon>
        <taxon>asterids</taxon>
        <taxon>lamiids</taxon>
        <taxon>Lamiales</taxon>
        <taxon>Oleaceae</taxon>
        <taxon>Oleeae</taxon>
        <taxon>Fraxinus</taxon>
    </lineage>
</organism>
<name>A0AAD1ZKY5_9LAMI</name>
<keyword evidence="3" id="KW-0808">Transferase</keyword>
<dbReference type="GO" id="GO:0005634">
    <property type="term" value="C:nucleus"/>
    <property type="evidence" value="ECO:0007669"/>
    <property type="project" value="UniProtKB-SubCell"/>
</dbReference>
<comment type="pathway">
    <text evidence="1">Protein modification; protein neddylation.</text>
</comment>
<sequence length="533" mass="59054">MDNRLLESSPLTFFEVFHQSGAMIKLFKVKEKQRELAANASGKPPVKKQSAGELRLHKDVSELNLPKTCSISFPEGKDDLMNFEVTIQPDEGYYLGGAFVFSFQISPIYPHEAPKVKCKTKVYHPNIDLEGNVCLNILREDWKPVLNINTIIYGLYHLFTEPNHEDPLNPDAASVVNAAPTWDIFDEVSLRNSSVIVCFISVIYDHDKRTKKMSWEGRGGSTASSSAADGGGGGGRRKPSWRERENNRRRERRRRAIASKIYRGLRAQGNYNLPKHSDNNQVLKALCNEAGWIVEPDGTTYRNGFKPPPMEMGGTSTNITPISSRNPSPPSSYFASPIPSYQPNPSSSSFPSQSWLSANTSLPSFAFLHNSIPSSLPPLRISNSAPVTPPLSSPTRLPNQSFDFESLPKESMAALNIPFFATSAPVSPARWQRLHPATITECDKSNPSTTASRQWMNFRAYGNASDMVPPSPTFNLVRPVAPRVPSKDAMLEQETGMQFDFVNVAAKPWEGETIHEVGLDDLELTLGSGNTQI</sequence>
<dbReference type="FunFam" id="3.10.110.10:FF:000005">
    <property type="entry name" value="NEDD8-conjugating enzyme Ubc12"/>
    <property type="match status" value="1"/>
</dbReference>
<dbReference type="GO" id="GO:0003700">
    <property type="term" value="F:DNA-binding transcription factor activity"/>
    <property type="evidence" value="ECO:0007669"/>
    <property type="project" value="UniProtKB-UniRule"/>
</dbReference>
<evidence type="ECO:0000256" key="7">
    <source>
        <dbReference type="ARBA" id="ARBA00023015"/>
    </source>
</evidence>
<evidence type="ECO:0000256" key="2">
    <source>
        <dbReference type="ARBA" id="ARBA00005909"/>
    </source>
</evidence>
<keyword evidence="5" id="KW-0833">Ubl conjugation pathway</keyword>
<dbReference type="InterPro" id="IPR016135">
    <property type="entry name" value="UBQ-conjugating_enzyme/RWD"/>
</dbReference>
<comment type="subcellular location">
    <subcellularLocation>
        <location evidence="12">Nucleus</location>
    </subcellularLocation>
</comment>
<feature type="region of interest" description="Disordered" evidence="13">
    <location>
        <begin position="213"/>
        <end position="255"/>
    </location>
</feature>
<evidence type="ECO:0000256" key="5">
    <source>
        <dbReference type="ARBA" id="ARBA00022786"/>
    </source>
</evidence>
<evidence type="ECO:0000256" key="9">
    <source>
        <dbReference type="ARBA" id="ARBA00023163"/>
    </source>
</evidence>
<comment type="similarity">
    <text evidence="2 12">Belongs to the BZR/LAT61 family.</text>
</comment>
<evidence type="ECO:0000256" key="6">
    <source>
        <dbReference type="ARBA" id="ARBA00022840"/>
    </source>
</evidence>
<gene>
    <name evidence="15" type="ORF">FPE_LOCUS18869</name>
</gene>
<keyword evidence="9 12" id="KW-0804">Transcription</keyword>
<evidence type="ECO:0000256" key="13">
    <source>
        <dbReference type="SAM" id="MobiDB-lite"/>
    </source>
</evidence>
<dbReference type="GO" id="GO:0005524">
    <property type="term" value="F:ATP binding"/>
    <property type="evidence" value="ECO:0007669"/>
    <property type="project" value="UniProtKB-KW"/>
</dbReference>
<dbReference type="InterPro" id="IPR000608">
    <property type="entry name" value="UBC"/>
</dbReference>
<proteinExistence type="inferred from homology"/>
<evidence type="ECO:0000256" key="12">
    <source>
        <dbReference type="RuleBase" id="RU369040"/>
    </source>
</evidence>
<dbReference type="PANTHER" id="PTHR31506:SF22">
    <property type="entry name" value="PROTEIN BRASSINAZOLE-RESISTANT 2"/>
    <property type="match status" value="1"/>
</dbReference>
<evidence type="ECO:0000256" key="3">
    <source>
        <dbReference type="ARBA" id="ARBA00022679"/>
    </source>
</evidence>
<dbReference type="GO" id="GO:0009742">
    <property type="term" value="P:brassinosteroid mediated signaling pathway"/>
    <property type="evidence" value="ECO:0007669"/>
    <property type="project" value="UniProtKB-UniRule"/>
</dbReference>
<dbReference type="GO" id="GO:0006351">
    <property type="term" value="P:DNA-templated transcription"/>
    <property type="evidence" value="ECO:0007669"/>
    <property type="project" value="InterPro"/>
</dbReference>
<dbReference type="GO" id="GO:0019788">
    <property type="term" value="F:NEDD8 transferase activity"/>
    <property type="evidence" value="ECO:0007669"/>
    <property type="project" value="UniProtKB-ARBA"/>
</dbReference>